<proteinExistence type="predicted"/>
<keyword evidence="4" id="KW-1185">Reference proteome</keyword>
<feature type="transmembrane region" description="Helical" evidence="1">
    <location>
        <begin position="21"/>
        <end position="41"/>
    </location>
</feature>
<sequence>MKEPSRSDTQHFHQLDALRGVAALMVVINHFVLVGPFEWILRSPLRVIALGHEAVILFFILSGFVLTLQLRSSRGIAYRDFLIKRICRIYLPYLVVLVVTFSIVDAIEVKPVAWLGRWGNGVWSGPFTGTEIADHLLFIGRYKAGQMIPVIWSLIYELRISLVMPLIVYWVARVSGRAAISAAVGISLLSFVLVLLERDDPNSANFNGDWAMTLHYLGIFIAGAALAVHRATWRQWLMDGGRLCPVLAGSLVLYFVSRSVLSLTSGAVGQFLFDWLVTAGAAGVICASLVSVRFAALLEARPIAFLGRISYSLYLTHTIVLLTMIHLMASKASMWLAMLSAAALVIPVATVMHHLVERRAMMLGQFLIARRIADAAARANQPY</sequence>
<feature type="transmembrane region" description="Helical" evidence="1">
    <location>
        <begin position="89"/>
        <end position="107"/>
    </location>
</feature>
<feature type="transmembrane region" description="Helical" evidence="1">
    <location>
        <begin position="47"/>
        <end position="68"/>
    </location>
</feature>
<protein>
    <recommendedName>
        <fullName evidence="2">Acyltransferase 3 domain-containing protein</fullName>
    </recommendedName>
</protein>
<feature type="transmembrane region" description="Helical" evidence="1">
    <location>
        <begin position="309"/>
        <end position="329"/>
    </location>
</feature>
<dbReference type="AlphaFoldDB" id="A0A6J5EDF2"/>
<evidence type="ECO:0000313" key="4">
    <source>
        <dbReference type="Proteomes" id="UP000494329"/>
    </source>
</evidence>
<feature type="transmembrane region" description="Helical" evidence="1">
    <location>
        <begin position="240"/>
        <end position="256"/>
    </location>
</feature>
<reference evidence="3 4" key="1">
    <citation type="submission" date="2020-04" db="EMBL/GenBank/DDBJ databases">
        <authorList>
            <person name="De Canck E."/>
        </authorList>
    </citation>
    <scope>NUCLEOTIDE SEQUENCE [LARGE SCALE GENOMIC DNA]</scope>
    <source>
        <strain evidence="3 4">LMG 29739</strain>
    </source>
</reference>
<feature type="transmembrane region" description="Helical" evidence="1">
    <location>
        <begin position="276"/>
        <end position="297"/>
    </location>
</feature>
<dbReference type="Pfam" id="PF01757">
    <property type="entry name" value="Acyl_transf_3"/>
    <property type="match status" value="1"/>
</dbReference>
<feature type="transmembrane region" description="Helical" evidence="1">
    <location>
        <begin position="335"/>
        <end position="356"/>
    </location>
</feature>
<feature type="transmembrane region" description="Helical" evidence="1">
    <location>
        <begin position="150"/>
        <end position="171"/>
    </location>
</feature>
<name>A0A6J5EDF2_9BURK</name>
<dbReference type="Proteomes" id="UP000494329">
    <property type="component" value="Unassembled WGS sequence"/>
</dbReference>
<keyword evidence="1" id="KW-0472">Membrane</keyword>
<dbReference type="GO" id="GO:0016747">
    <property type="term" value="F:acyltransferase activity, transferring groups other than amino-acyl groups"/>
    <property type="evidence" value="ECO:0007669"/>
    <property type="project" value="InterPro"/>
</dbReference>
<feature type="transmembrane region" description="Helical" evidence="1">
    <location>
        <begin position="208"/>
        <end position="228"/>
    </location>
</feature>
<gene>
    <name evidence="3" type="ORF">LMG29739_04026</name>
</gene>
<accession>A0A6J5EDF2</accession>
<organism evidence="3 4">
    <name type="scientific">Paraburkholderia solisilvae</name>
    <dbReference type="NCBI Taxonomy" id="624376"/>
    <lineage>
        <taxon>Bacteria</taxon>
        <taxon>Pseudomonadati</taxon>
        <taxon>Pseudomonadota</taxon>
        <taxon>Betaproteobacteria</taxon>
        <taxon>Burkholderiales</taxon>
        <taxon>Burkholderiaceae</taxon>
        <taxon>Paraburkholderia</taxon>
    </lineage>
</organism>
<evidence type="ECO:0000259" key="2">
    <source>
        <dbReference type="Pfam" id="PF01757"/>
    </source>
</evidence>
<dbReference type="InterPro" id="IPR050879">
    <property type="entry name" value="Acyltransferase_3"/>
</dbReference>
<feature type="transmembrane region" description="Helical" evidence="1">
    <location>
        <begin position="178"/>
        <end position="196"/>
    </location>
</feature>
<dbReference type="RefSeq" id="WP_175112876.1">
    <property type="nucleotide sequence ID" value="NZ_CADIKF010000033.1"/>
</dbReference>
<evidence type="ECO:0000313" key="3">
    <source>
        <dbReference type="EMBL" id="CAB3763085.1"/>
    </source>
</evidence>
<feature type="domain" description="Acyltransferase 3" evidence="2">
    <location>
        <begin position="13"/>
        <end position="352"/>
    </location>
</feature>
<dbReference type="GO" id="GO:0016020">
    <property type="term" value="C:membrane"/>
    <property type="evidence" value="ECO:0007669"/>
    <property type="project" value="TreeGrafter"/>
</dbReference>
<dbReference type="InterPro" id="IPR002656">
    <property type="entry name" value="Acyl_transf_3_dom"/>
</dbReference>
<evidence type="ECO:0000256" key="1">
    <source>
        <dbReference type="SAM" id="Phobius"/>
    </source>
</evidence>
<keyword evidence="1" id="KW-0812">Transmembrane</keyword>
<dbReference type="PANTHER" id="PTHR23028">
    <property type="entry name" value="ACETYLTRANSFERASE"/>
    <property type="match status" value="1"/>
</dbReference>
<keyword evidence="1" id="KW-1133">Transmembrane helix</keyword>
<dbReference type="EMBL" id="CADIKF010000033">
    <property type="protein sequence ID" value="CAB3763085.1"/>
    <property type="molecule type" value="Genomic_DNA"/>
</dbReference>
<dbReference type="GO" id="GO:0000271">
    <property type="term" value="P:polysaccharide biosynthetic process"/>
    <property type="evidence" value="ECO:0007669"/>
    <property type="project" value="TreeGrafter"/>
</dbReference>
<dbReference type="PANTHER" id="PTHR23028:SF53">
    <property type="entry name" value="ACYL_TRANSF_3 DOMAIN-CONTAINING PROTEIN"/>
    <property type="match status" value="1"/>
</dbReference>